<dbReference type="eggNOG" id="COG3055">
    <property type="taxonomic scope" value="Bacteria"/>
</dbReference>
<dbReference type="Gene3D" id="3.40.50.1110">
    <property type="entry name" value="SGNH hydrolase"/>
    <property type="match status" value="1"/>
</dbReference>
<dbReference type="InterPro" id="IPR006558">
    <property type="entry name" value="LamG-like"/>
</dbReference>
<comment type="caution">
    <text evidence="4">The sequence shown here is derived from an EMBL/GenBank/DDBJ whole genome shotgun (WGS) entry which is preliminary data.</text>
</comment>
<evidence type="ECO:0000313" key="5">
    <source>
        <dbReference type="Proteomes" id="UP000016584"/>
    </source>
</evidence>
<name>U2J5N2_9SPHI</name>
<dbReference type="GO" id="GO:0005975">
    <property type="term" value="P:carbohydrate metabolic process"/>
    <property type="evidence" value="ECO:0007669"/>
    <property type="project" value="UniProtKB-ARBA"/>
</dbReference>
<dbReference type="Pfam" id="PF13385">
    <property type="entry name" value="Laminin_G_3"/>
    <property type="match status" value="1"/>
</dbReference>
<evidence type="ECO:0000259" key="3">
    <source>
        <dbReference type="SMART" id="SM00560"/>
    </source>
</evidence>
<dbReference type="PROSITE" id="PS51257">
    <property type="entry name" value="PROKAR_LIPOPROTEIN"/>
    <property type="match status" value="1"/>
</dbReference>
<dbReference type="Proteomes" id="UP000016584">
    <property type="component" value="Unassembled WGS sequence"/>
</dbReference>
<evidence type="ECO:0000313" key="4">
    <source>
        <dbReference type="EMBL" id="ERJ57973.1"/>
    </source>
</evidence>
<dbReference type="OrthoDB" id="2582440at2"/>
<proteinExistence type="predicted"/>
<dbReference type="InterPro" id="IPR013320">
    <property type="entry name" value="ConA-like_dom_sf"/>
</dbReference>
<keyword evidence="2" id="KW-1015">Disulfide bond</keyword>
<gene>
    <name evidence="4" type="ORF">M472_04255</name>
</gene>
<evidence type="ECO:0000256" key="1">
    <source>
        <dbReference type="ARBA" id="ARBA00022729"/>
    </source>
</evidence>
<keyword evidence="1" id="KW-0732">Signal</keyword>
<reference evidence="4 5" key="1">
    <citation type="journal article" date="2013" name="Genome Announc.">
        <title>The Draft Genome Sequence of Sphingomonas paucimobilis Strain HER1398 (Proteobacteria), Host to the Giant PAU Phage, Indicates That It Is a Member of the Genus Sphingobacterium (Bacteroidetes).</title>
        <authorList>
            <person name="White R.A.III."/>
            <person name="Suttle C.A."/>
        </authorList>
    </citation>
    <scope>NUCLEOTIDE SEQUENCE [LARGE SCALE GENOMIC DNA]</scope>
    <source>
        <strain evidence="4 5">HER1398</strain>
    </source>
</reference>
<dbReference type="PATRIC" id="fig|1346330.5.peg.3611"/>
<dbReference type="GO" id="GO:0004553">
    <property type="term" value="F:hydrolase activity, hydrolyzing O-glycosyl compounds"/>
    <property type="evidence" value="ECO:0007669"/>
    <property type="project" value="UniProtKB-ARBA"/>
</dbReference>
<dbReference type="STRING" id="1346330.M472_04255"/>
<feature type="domain" description="LamG-like jellyroll fold" evidence="3">
    <location>
        <begin position="278"/>
        <end position="419"/>
    </location>
</feature>
<dbReference type="SUPFAM" id="SSF52266">
    <property type="entry name" value="SGNH hydrolase"/>
    <property type="match status" value="1"/>
</dbReference>
<dbReference type="AlphaFoldDB" id="U2J5N2"/>
<organism evidence="4 5">
    <name type="scientific">Sphingobacterium paucimobilis HER1398</name>
    <dbReference type="NCBI Taxonomy" id="1346330"/>
    <lineage>
        <taxon>Bacteria</taxon>
        <taxon>Pseudomonadati</taxon>
        <taxon>Bacteroidota</taxon>
        <taxon>Sphingobacteriia</taxon>
        <taxon>Sphingobacteriales</taxon>
        <taxon>Sphingobacteriaceae</taxon>
        <taxon>Sphingobacterium</taxon>
    </lineage>
</organism>
<dbReference type="GO" id="GO:0016788">
    <property type="term" value="F:hydrolase activity, acting on ester bonds"/>
    <property type="evidence" value="ECO:0007669"/>
    <property type="project" value="UniProtKB-ARBA"/>
</dbReference>
<dbReference type="Gene3D" id="2.60.120.200">
    <property type="match status" value="1"/>
</dbReference>
<dbReference type="SMART" id="SM00560">
    <property type="entry name" value="LamGL"/>
    <property type="match status" value="1"/>
</dbReference>
<dbReference type="InterPro" id="IPR036514">
    <property type="entry name" value="SGNH_hydro_sf"/>
</dbReference>
<protein>
    <recommendedName>
        <fullName evidence="3">LamG-like jellyroll fold domain-containing protein</fullName>
    </recommendedName>
</protein>
<dbReference type="RefSeq" id="WP_021071743.1">
    <property type="nucleotide sequence ID" value="NZ_ATDL01000020.1"/>
</dbReference>
<dbReference type="SUPFAM" id="SSF49899">
    <property type="entry name" value="Concanavalin A-like lectins/glucanases"/>
    <property type="match status" value="1"/>
</dbReference>
<keyword evidence="5" id="KW-1185">Reference proteome</keyword>
<accession>U2J5N2</accession>
<dbReference type="EMBL" id="ATDL01000020">
    <property type="protein sequence ID" value="ERJ57973.1"/>
    <property type="molecule type" value="Genomic_DNA"/>
</dbReference>
<dbReference type="eggNOG" id="COG2755">
    <property type="taxonomic scope" value="Bacteria"/>
</dbReference>
<evidence type="ECO:0000256" key="2">
    <source>
        <dbReference type="ARBA" id="ARBA00023157"/>
    </source>
</evidence>
<sequence>MRNLKIHVQILAVISVLLFVGCQKTAFYSGDAPARDTSLAPFPVDTVEVPHAFKPYLAQVKAYEALDKEKPIKVGEVVLLGNSLFSNWKDVQDYFDEDIIYNRSITDIDIAAQQFYSTRLTAPYEPRQVFLYVGEQEVMEGKTALSIFNQIRPLLEELKYNLPNAEVSFVSLLKTPVNLSLHSRYDELDQLLKGYLTDKSKMSYIDVNAAFETETGDVDSKYFTEEILNELGTKKLADVLKEKLDVGKPKVSTYMEFDGTTNYVRIPHHSELDINLGESMTITFWERVSVHNGARFVTKRNGNGYEIVANGAGLLAANVRGLEGNLGTPYSSSAFTVNGNQWHHVAFVYDQTGSQKMTKVYLDGILVTESAAANIKTTDQDLSVPTADLVIGAQSDPAGTKMKGAMDNIRIYKKALSVQGIKEDMATLELKSYDDVIASYDFEDIEGNRIENKSANKHHGIAAGAIKTGQRIVQ</sequence>